<accession>A0AA47I8H6</accession>
<dbReference type="Proteomes" id="UP001164733">
    <property type="component" value="Chromosome"/>
</dbReference>
<evidence type="ECO:0000313" key="1">
    <source>
        <dbReference type="EMBL" id="WAG62090.1"/>
    </source>
</evidence>
<dbReference type="RefSeq" id="WP_216121095.1">
    <property type="nucleotide sequence ID" value="NZ_CP086239.1"/>
</dbReference>
<proteinExistence type="predicted"/>
<evidence type="ECO:0000313" key="2">
    <source>
        <dbReference type="Proteomes" id="UP001164733"/>
    </source>
</evidence>
<name>A0AA47I8H6_9CLOT</name>
<protein>
    <submittedName>
        <fullName evidence="1">Uncharacterized protein</fullName>
    </submittedName>
</protein>
<organism evidence="1 2">
    <name type="scientific">Clostridium estertheticum</name>
    <dbReference type="NCBI Taxonomy" id="238834"/>
    <lineage>
        <taxon>Bacteria</taxon>
        <taxon>Bacillati</taxon>
        <taxon>Bacillota</taxon>
        <taxon>Clostridia</taxon>
        <taxon>Eubacteriales</taxon>
        <taxon>Clostridiaceae</taxon>
        <taxon>Clostridium</taxon>
    </lineage>
</organism>
<sequence length="124" mass="14343">MDIAFKDGCIPLHQRLMYWLLRCIPSRVNEICAMNIDCIKPFDGHFVIFIPTTKADGGYKEPEMRHIHIGDVGMGKYILDLIKKQQKIAKKLQKDINAKNLLFTYYGTKLSAIKYDKTGEIVFF</sequence>
<dbReference type="EMBL" id="CP086239">
    <property type="protein sequence ID" value="WAG62090.1"/>
    <property type="molecule type" value="Genomic_DNA"/>
</dbReference>
<gene>
    <name evidence="1" type="ORF">LL038_07570</name>
</gene>
<dbReference type="AlphaFoldDB" id="A0AA47I8H6"/>
<reference evidence="1" key="1">
    <citation type="submission" date="2021-11" db="EMBL/GenBank/DDBJ databases">
        <title>Clostridia strains as spoilage organisms.</title>
        <authorList>
            <person name="Wambui J."/>
            <person name="Stevens M.J.A."/>
            <person name="Stephan R."/>
        </authorList>
    </citation>
    <scope>NUCLEOTIDE SEQUENCE</scope>
    <source>
        <strain evidence="1">CF009</strain>
    </source>
</reference>